<dbReference type="AlphaFoldDB" id="A0A7J8FAH1"/>
<keyword evidence="3" id="KW-1185">Reference proteome</keyword>
<feature type="compositionally biased region" description="Basic and acidic residues" evidence="1">
    <location>
        <begin position="110"/>
        <end position="122"/>
    </location>
</feature>
<feature type="compositionally biased region" description="Low complexity" evidence="1">
    <location>
        <begin position="46"/>
        <end position="62"/>
    </location>
</feature>
<dbReference type="InParanoid" id="A0A7J8FAH1"/>
<evidence type="ECO:0000256" key="1">
    <source>
        <dbReference type="SAM" id="MobiDB-lite"/>
    </source>
</evidence>
<sequence length="182" mass="19394">MTEGFPVTSLRRPRALGPGPALPGVEPELPLTLRCASGGSRRPGRTGRPSPGPAASPTGAHSVTWAPPTKARGCSAGPCSWAVQTPRGQEAQLRPPAASPQPRLSTRSDLLSDHSARKKSDTPHLSSCRARFSRATCRSQKCPLCATESAHHRGGLQAPCRWLSNHRMAPRLSPSFSEIRKT</sequence>
<name>A0A7J8FAH1_MOLMO</name>
<feature type="region of interest" description="Disordered" evidence="1">
    <location>
        <begin position="1"/>
        <end position="125"/>
    </location>
</feature>
<gene>
    <name evidence="2" type="ORF">HJG59_008512</name>
</gene>
<comment type="caution">
    <text evidence="2">The sequence shown here is derived from an EMBL/GenBank/DDBJ whole genome shotgun (WGS) entry which is preliminary data.</text>
</comment>
<dbReference type="Proteomes" id="UP000550707">
    <property type="component" value="Unassembled WGS sequence"/>
</dbReference>
<evidence type="ECO:0000313" key="2">
    <source>
        <dbReference type="EMBL" id="KAF6444202.1"/>
    </source>
</evidence>
<reference evidence="2 3" key="1">
    <citation type="journal article" date="2020" name="Nature">
        <title>Six reference-quality genomes reveal evolution of bat adaptations.</title>
        <authorList>
            <person name="Jebb D."/>
            <person name="Huang Z."/>
            <person name="Pippel M."/>
            <person name="Hughes G.M."/>
            <person name="Lavrichenko K."/>
            <person name="Devanna P."/>
            <person name="Winkler S."/>
            <person name="Jermiin L.S."/>
            <person name="Skirmuntt E.C."/>
            <person name="Katzourakis A."/>
            <person name="Burkitt-Gray L."/>
            <person name="Ray D.A."/>
            <person name="Sullivan K.A.M."/>
            <person name="Roscito J.G."/>
            <person name="Kirilenko B.M."/>
            <person name="Davalos L.M."/>
            <person name="Corthals A.P."/>
            <person name="Power M.L."/>
            <person name="Jones G."/>
            <person name="Ransome R.D."/>
            <person name="Dechmann D.K.N."/>
            <person name="Locatelli A.G."/>
            <person name="Puechmaille S.J."/>
            <person name="Fedrigo O."/>
            <person name="Jarvis E.D."/>
            <person name="Hiller M."/>
            <person name="Vernes S.C."/>
            <person name="Myers E.W."/>
            <person name="Teeling E.C."/>
        </authorList>
    </citation>
    <scope>NUCLEOTIDE SEQUENCE [LARGE SCALE GENOMIC DNA]</scope>
    <source>
        <strain evidence="2">MMolMol1</strain>
        <tissue evidence="2">Muscle</tissue>
    </source>
</reference>
<feature type="compositionally biased region" description="Low complexity" evidence="1">
    <location>
        <begin position="15"/>
        <end position="31"/>
    </location>
</feature>
<evidence type="ECO:0000313" key="3">
    <source>
        <dbReference type="Proteomes" id="UP000550707"/>
    </source>
</evidence>
<dbReference type="EMBL" id="JACASF010000012">
    <property type="protein sequence ID" value="KAF6444202.1"/>
    <property type="molecule type" value="Genomic_DNA"/>
</dbReference>
<protein>
    <submittedName>
        <fullName evidence="2">Uncharacterized protein</fullName>
    </submittedName>
</protein>
<accession>A0A7J8FAH1</accession>
<organism evidence="2 3">
    <name type="scientific">Molossus molossus</name>
    <name type="common">Pallas' mastiff bat</name>
    <name type="synonym">Vespertilio molossus</name>
    <dbReference type="NCBI Taxonomy" id="27622"/>
    <lineage>
        <taxon>Eukaryota</taxon>
        <taxon>Metazoa</taxon>
        <taxon>Chordata</taxon>
        <taxon>Craniata</taxon>
        <taxon>Vertebrata</taxon>
        <taxon>Euteleostomi</taxon>
        <taxon>Mammalia</taxon>
        <taxon>Eutheria</taxon>
        <taxon>Laurasiatheria</taxon>
        <taxon>Chiroptera</taxon>
        <taxon>Yangochiroptera</taxon>
        <taxon>Molossidae</taxon>
        <taxon>Molossus</taxon>
    </lineage>
</organism>
<proteinExistence type="predicted"/>